<dbReference type="Pfam" id="PF22456">
    <property type="entry name" value="PqqF-like_C_4"/>
    <property type="match status" value="1"/>
</dbReference>
<accession>A0ABD1H0K9</accession>
<evidence type="ECO:0000313" key="3">
    <source>
        <dbReference type="EMBL" id="KAL1549961.1"/>
    </source>
</evidence>
<dbReference type="InterPro" id="IPR054734">
    <property type="entry name" value="PqqF-like_C_4"/>
</dbReference>
<dbReference type="GO" id="GO:0046872">
    <property type="term" value="F:metal ion binding"/>
    <property type="evidence" value="ECO:0007669"/>
    <property type="project" value="UniProtKB-KW"/>
</dbReference>
<sequence>MTNRIVRLERGINYFYSAEGLNPSDENSALVHYIHVHQDDFRSVEQLGYITVLMQRNDSGIRGVQFIIQSTVKGPGQIDLRVKSFLKSFESKLYEMPSDEFKSSVNALIEMKLEKHKNLREESRFYW</sequence>
<dbReference type="PANTHER" id="PTHR43690">
    <property type="entry name" value="NARDILYSIN"/>
    <property type="match status" value="1"/>
</dbReference>
<comment type="caution">
    <text evidence="3">The sequence shown here is derived from an EMBL/GenBank/DDBJ whole genome shotgun (WGS) entry which is preliminary data.</text>
</comment>
<organism evidence="3 4">
    <name type="scientific">Salvia divinorum</name>
    <name type="common">Maria pastora</name>
    <name type="synonym">Diviner's sage</name>
    <dbReference type="NCBI Taxonomy" id="28513"/>
    <lineage>
        <taxon>Eukaryota</taxon>
        <taxon>Viridiplantae</taxon>
        <taxon>Streptophyta</taxon>
        <taxon>Embryophyta</taxon>
        <taxon>Tracheophyta</taxon>
        <taxon>Spermatophyta</taxon>
        <taxon>Magnoliopsida</taxon>
        <taxon>eudicotyledons</taxon>
        <taxon>Gunneridae</taxon>
        <taxon>Pentapetalae</taxon>
        <taxon>asterids</taxon>
        <taxon>lamiids</taxon>
        <taxon>Lamiales</taxon>
        <taxon>Lamiaceae</taxon>
        <taxon>Nepetoideae</taxon>
        <taxon>Mentheae</taxon>
        <taxon>Salviinae</taxon>
        <taxon>Salvia</taxon>
        <taxon>Salvia subgen. Calosphace</taxon>
    </lineage>
</organism>
<evidence type="ECO:0000259" key="2">
    <source>
        <dbReference type="Pfam" id="PF22456"/>
    </source>
</evidence>
<reference evidence="3 4" key="1">
    <citation type="submission" date="2024-06" db="EMBL/GenBank/DDBJ databases">
        <title>A chromosome level genome sequence of Diviner's sage (Salvia divinorum).</title>
        <authorList>
            <person name="Ford S.A."/>
            <person name="Ro D.-K."/>
            <person name="Ness R.W."/>
            <person name="Phillips M.A."/>
        </authorList>
    </citation>
    <scope>NUCLEOTIDE SEQUENCE [LARGE SCALE GENOMIC DNA]</scope>
    <source>
        <strain evidence="3">SAF-2024a</strain>
        <tissue evidence="3">Leaf</tissue>
    </source>
</reference>
<dbReference type="GO" id="GO:0004222">
    <property type="term" value="F:metalloendopeptidase activity"/>
    <property type="evidence" value="ECO:0007669"/>
    <property type="project" value="UniProtKB-EC"/>
</dbReference>
<dbReference type="InterPro" id="IPR050626">
    <property type="entry name" value="Peptidase_M16"/>
</dbReference>
<keyword evidence="3" id="KW-0378">Hydrolase</keyword>
<protein>
    <submittedName>
        <fullName evidence="3">Insulin-degrading enzyme-like 1, peroxisomal</fullName>
        <ecNumber evidence="3">3.4.24.56</ecNumber>
    </submittedName>
</protein>
<evidence type="ECO:0000256" key="1">
    <source>
        <dbReference type="ARBA" id="ARBA00022723"/>
    </source>
</evidence>
<dbReference type="SUPFAM" id="SSF63411">
    <property type="entry name" value="LuxS/MPP-like metallohydrolase"/>
    <property type="match status" value="1"/>
</dbReference>
<dbReference type="InterPro" id="IPR011249">
    <property type="entry name" value="Metalloenz_LuxS/M16"/>
</dbReference>
<gene>
    <name evidence="3" type="primary">PXM16</name>
    <name evidence="3" type="ORF">AAHA92_17981</name>
</gene>
<proteinExistence type="predicted"/>
<feature type="domain" description="Coenzyme PQQ synthesis protein F-like C-terminal lobe" evidence="2">
    <location>
        <begin position="39"/>
        <end position="127"/>
    </location>
</feature>
<dbReference type="AlphaFoldDB" id="A0ABD1H0K9"/>
<keyword evidence="1" id="KW-0479">Metal-binding</keyword>
<keyword evidence="4" id="KW-1185">Reference proteome</keyword>
<name>A0ABD1H0K9_SALDI</name>
<dbReference type="EMBL" id="JBEAFC010000007">
    <property type="protein sequence ID" value="KAL1549961.1"/>
    <property type="molecule type" value="Genomic_DNA"/>
</dbReference>
<dbReference type="EC" id="3.4.24.56" evidence="3"/>
<dbReference type="Gene3D" id="3.30.830.10">
    <property type="entry name" value="Metalloenzyme, LuxS/M16 peptidase-like"/>
    <property type="match status" value="1"/>
</dbReference>
<evidence type="ECO:0000313" key="4">
    <source>
        <dbReference type="Proteomes" id="UP001567538"/>
    </source>
</evidence>
<dbReference type="PANTHER" id="PTHR43690:SF18">
    <property type="entry name" value="INSULIN-DEGRADING ENZYME-RELATED"/>
    <property type="match status" value="1"/>
</dbReference>
<dbReference type="Proteomes" id="UP001567538">
    <property type="component" value="Unassembled WGS sequence"/>
</dbReference>